<accession>A0ABX7P3D4</accession>
<gene>
    <name evidence="2" type="ORF">JY651_08650</name>
</gene>
<proteinExistence type="predicted"/>
<evidence type="ECO:0000313" key="2">
    <source>
        <dbReference type="EMBL" id="QSQ24984.1"/>
    </source>
</evidence>
<feature type="domain" description="DUF7716" evidence="1">
    <location>
        <begin position="16"/>
        <end position="111"/>
    </location>
</feature>
<protein>
    <recommendedName>
        <fullName evidence="1">DUF7716 domain-containing protein</fullName>
    </recommendedName>
</protein>
<sequence>MRFVNGVDAMVELRFLGRLLAELDARTRGRALYMQDPAPWTEQSLGAVLERDIYSDELPPLAVSHRLYRVLSASDVMQVVQNARSQKSTVSETELVAALNFYFANDAFIDFSRG</sequence>
<name>A0ABX7P3D4_9BACT</name>
<dbReference type="Proteomes" id="UP000662747">
    <property type="component" value="Chromosome"/>
</dbReference>
<dbReference type="EMBL" id="CP071090">
    <property type="protein sequence ID" value="QSQ24984.1"/>
    <property type="molecule type" value="Genomic_DNA"/>
</dbReference>
<evidence type="ECO:0000259" key="1">
    <source>
        <dbReference type="Pfam" id="PF24832"/>
    </source>
</evidence>
<dbReference type="InterPro" id="IPR056133">
    <property type="entry name" value="DUF7716"/>
</dbReference>
<dbReference type="RefSeq" id="WP_206726544.1">
    <property type="nucleotide sequence ID" value="NZ_CP071090.1"/>
</dbReference>
<dbReference type="Pfam" id="PF24832">
    <property type="entry name" value="DUF7716"/>
    <property type="match status" value="1"/>
</dbReference>
<organism evidence="2 3">
    <name type="scientific">Pyxidicoccus parkwayensis</name>
    <dbReference type="NCBI Taxonomy" id="2813578"/>
    <lineage>
        <taxon>Bacteria</taxon>
        <taxon>Pseudomonadati</taxon>
        <taxon>Myxococcota</taxon>
        <taxon>Myxococcia</taxon>
        <taxon>Myxococcales</taxon>
        <taxon>Cystobacterineae</taxon>
        <taxon>Myxococcaceae</taxon>
        <taxon>Pyxidicoccus</taxon>
    </lineage>
</organism>
<keyword evidence="3" id="KW-1185">Reference proteome</keyword>
<reference evidence="2 3" key="1">
    <citation type="submission" date="2021-02" db="EMBL/GenBank/DDBJ databases">
        <title>De Novo genome assembly of isolated myxobacteria.</title>
        <authorList>
            <person name="Stevens D.C."/>
        </authorList>
    </citation>
    <scope>NUCLEOTIDE SEQUENCE [LARGE SCALE GENOMIC DNA]</scope>
    <source>
        <strain evidence="3">SCPEA02</strain>
    </source>
</reference>
<evidence type="ECO:0000313" key="3">
    <source>
        <dbReference type="Proteomes" id="UP000662747"/>
    </source>
</evidence>